<feature type="domain" description="AB hydrolase-1" evidence="2">
    <location>
        <begin position="34"/>
        <end position="273"/>
    </location>
</feature>
<evidence type="ECO:0000313" key="4">
    <source>
        <dbReference type="Proteomes" id="UP001166191"/>
    </source>
</evidence>
<dbReference type="RefSeq" id="WP_216033782.1">
    <property type="nucleotide sequence ID" value="NZ_JAHKNG010000024.1"/>
</dbReference>
<organism evidence="3 4">
    <name type="scientific">Paracoccus marinaquae</name>
    <dbReference type="NCBI Taxonomy" id="2841926"/>
    <lineage>
        <taxon>Bacteria</taxon>
        <taxon>Pseudomonadati</taxon>
        <taxon>Pseudomonadota</taxon>
        <taxon>Alphaproteobacteria</taxon>
        <taxon>Rhodobacterales</taxon>
        <taxon>Paracoccaceae</taxon>
        <taxon>Paracoccus</taxon>
    </lineage>
</organism>
<keyword evidence="4" id="KW-1185">Reference proteome</keyword>
<name>A0ABS6AKK6_9RHOB</name>
<evidence type="ECO:0000256" key="1">
    <source>
        <dbReference type="ARBA" id="ARBA00022801"/>
    </source>
</evidence>
<reference evidence="3" key="1">
    <citation type="submission" date="2021-06" db="EMBL/GenBank/DDBJ databases">
        <title>Paracoccus bacterium XHP0099 sp. nov., isolated from the surface waters of the Yellow Sea.</title>
        <authorList>
            <person name="Xue H."/>
            <person name="Zhang D."/>
        </authorList>
    </citation>
    <scope>NUCLEOTIDE SEQUENCE</scope>
    <source>
        <strain evidence="3">XHP0099</strain>
    </source>
</reference>
<dbReference type="InterPro" id="IPR000073">
    <property type="entry name" value="AB_hydrolase_1"/>
</dbReference>
<dbReference type="PANTHER" id="PTHR22946:SF9">
    <property type="entry name" value="POLYKETIDE TRANSFERASE AF380"/>
    <property type="match status" value="1"/>
</dbReference>
<dbReference type="EMBL" id="JAHKNG010000024">
    <property type="protein sequence ID" value="MBU3031110.1"/>
    <property type="molecule type" value="Genomic_DNA"/>
</dbReference>
<protein>
    <submittedName>
        <fullName evidence="3">Lysophospholipase</fullName>
    </submittedName>
</protein>
<dbReference type="PANTHER" id="PTHR22946">
    <property type="entry name" value="DIENELACTONE HYDROLASE DOMAIN-CONTAINING PROTEIN-RELATED"/>
    <property type="match status" value="1"/>
</dbReference>
<gene>
    <name evidence="3" type="ORF">KNW02_13385</name>
</gene>
<proteinExistence type="predicted"/>
<accession>A0ABS6AKK6</accession>
<comment type="caution">
    <text evidence="3">The sequence shown here is derived from an EMBL/GenBank/DDBJ whole genome shotgun (WGS) entry which is preliminary data.</text>
</comment>
<evidence type="ECO:0000313" key="3">
    <source>
        <dbReference type="EMBL" id="MBU3031110.1"/>
    </source>
</evidence>
<dbReference type="InterPro" id="IPR050261">
    <property type="entry name" value="FrsA_esterase"/>
</dbReference>
<sequence length="315" mass="33835">MNSYEIETVESRFISKGDRCDGSLWLPKGVSRPPVIVMAHGFGAIRDVGLQAFAERFSASGYAVYAFDYRGFGHSEGKPRQWVSPRRQLQDWAAAIAHVRALPQVDGERLVLWGVSLSGGHVLQTAAHDHGVGAVIAQVPHVSGPASIAQVPPLTLPRLSLAGIRDLIGGAFGKPHYAATVGRPGDVAALSAPGAWEGYVGMVPEGAPWENRARARVFLELPFYSPIRHVRRIKAPTLILAGSRDTIVPARSARIAAERIPNGRFALLDTDHFELHSGEAFERNISLQLAFLDEVLPAAKAAASDHQTGGKEVAA</sequence>
<dbReference type="Pfam" id="PF00561">
    <property type="entry name" value="Abhydrolase_1"/>
    <property type="match status" value="1"/>
</dbReference>
<dbReference type="Proteomes" id="UP001166191">
    <property type="component" value="Unassembled WGS sequence"/>
</dbReference>
<evidence type="ECO:0000259" key="2">
    <source>
        <dbReference type="Pfam" id="PF00561"/>
    </source>
</evidence>
<keyword evidence="1" id="KW-0378">Hydrolase</keyword>